<accession>A0ACC0PXE7</accession>
<evidence type="ECO:0000313" key="2">
    <source>
        <dbReference type="Proteomes" id="UP001062846"/>
    </source>
</evidence>
<evidence type="ECO:0000313" key="1">
    <source>
        <dbReference type="EMBL" id="KAI8569839.1"/>
    </source>
</evidence>
<organism evidence="1 2">
    <name type="scientific">Rhododendron molle</name>
    <name type="common">Chinese azalea</name>
    <name type="synonym">Azalea mollis</name>
    <dbReference type="NCBI Taxonomy" id="49168"/>
    <lineage>
        <taxon>Eukaryota</taxon>
        <taxon>Viridiplantae</taxon>
        <taxon>Streptophyta</taxon>
        <taxon>Embryophyta</taxon>
        <taxon>Tracheophyta</taxon>
        <taxon>Spermatophyta</taxon>
        <taxon>Magnoliopsida</taxon>
        <taxon>eudicotyledons</taxon>
        <taxon>Gunneridae</taxon>
        <taxon>Pentapetalae</taxon>
        <taxon>asterids</taxon>
        <taxon>Ericales</taxon>
        <taxon>Ericaceae</taxon>
        <taxon>Ericoideae</taxon>
        <taxon>Rhodoreae</taxon>
        <taxon>Rhododendron</taxon>
    </lineage>
</organism>
<dbReference type="EMBL" id="CM046389">
    <property type="protein sequence ID" value="KAI8569839.1"/>
    <property type="molecule type" value="Genomic_DNA"/>
</dbReference>
<keyword evidence="2" id="KW-1185">Reference proteome</keyword>
<gene>
    <name evidence="1" type="ORF">RHMOL_Rhmol02G0307900</name>
</gene>
<proteinExistence type="predicted"/>
<comment type="caution">
    <text evidence="1">The sequence shown here is derived from an EMBL/GenBank/DDBJ whole genome shotgun (WGS) entry which is preliminary data.</text>
</comment>
<reference evidence="1" key="1">
    <citation type="submission" date="2022-02" db="EMBL/GenBank/DDBJ databases">
        <title>Plant Genome Project.</title>
        <authorList>
            <person name="Zhang R.-G."/>
        </authorList>
    </citation>
    <scope>NUCLEOTIDE SEQUENCE</scope>
    <source>
        <strain evidence="1">AT1</strain>
    </source>
</reference>
<protein>
    <submittedName>
        <fullName evidence="1">Uncharacterized protein</fullName>
    </submittedName>
</protein>
<name>A0ACC0PXE7_RHOML</name>
<dbReference type="Proteomes" id="UP001062846">
    <property type="component" value="Chromosome 2"/>
</dbReference>
<sequence length="76" mass="8879">MPMSHLLPNFQYTQECKMPQFVLFGYQIPCVCMFRFGVWIMISKKCKRSLMKMMISYKPSHSDCGDEVYKAVANAL</sequence>